<feature type="region of interest" description="Disordered" evidence="2">
    <location>
        <begin position="446"/>
        <end position="481"/>
    </location>
</feature>
<dbReference type="InterPro" id="IPR050767">
    <property type="entry name" value="Sel1_AlgK"/>
</dbReference>
<sequence length="824" mass="85889">MPSLQQMAAGKARMRNTPQTTATPTTADRRVAKAEMLRRDMDWSSDDALTPAPKTYARDFYYDDSDNDSPALKATPPARPAAAARRVPRDGRAVARPAETPIDRSSNVAFASRATPARRGDNGAGTSTNPGKDLCSEGDAMRLGFDVPKSTKGAFELYVTAANKHDYPPAYHRIGLCYLEEGSGVSDGPDLDKALQWFDKGATTHGDVMCLVAMGETHEKKGNLEAAALCFKRAAEKTKNTKTPGGREARAHVARFAEFSLCVSVIPADADGFVMHEYETLAKEGSSLAQRALGIAALRDAEATPSGDAKEATLKKALALFAAAAAAGDAEAINQLGIMHEDGLVLDEDNGVGHTGHTGLSEARRLYARAARLGHDRATNNLGFACAAAGEHALAARHFRSAALVHGDADAAHNLGNFYETGVGVEKDVREAARLYAEAAAKGHEAARDAATRLAAEATREDDEPPGSSGAASLRRRLAAKENETARLAKDLGEAKAETTRLKTKAAELKKTLAGFEKKEKARAEKEKAHVANATFLNPGFVPEFKALNADNTGARNQGDASPGGTKEAVKPEFTRSTSLMSDRTTHSNYSAYSGLSGVSAGDAGETSDAAARASLRLNAPTGRPHLGAASGPVSGSSTPGGSSGSGPSAKRSRNGGDAARLAAQRRASLTVKSSPAGLGRTAKSSGFAGVFGMLKSGGSNVGGSSSVNGGASDKTADRELMKAHARELTALKHELEGVCFKAEVHEEMSKSLSSLLKATYARNLQLEDLLKSVGLDADDPAVAKDLHPIKLDNVAGVAVGTAGVFRDGATGKNDALVLAPATL</sequence>
<dbReference type="EMBL" id="HBEN01003025">
    <property type="protein sequence ID" value="CAD8433304.1"/>
    <property type="molecule type" value="Transcribed_RNA"/>
</dbReference>
<organism evidence="3">
    <name type="scientific">Micromonas pusilla</name>
    <name type="common">Picoplanktonic green alga</name>
    <name type="synonym">Chromulina pusilla</name>
    <dbReference type="NCBI Taxonomy" id="38833"/>
    <lineage>
        <taxon>Eukaryota</taxon>
        <taxon>Viridiplantae</taxon>
        <taxon>Chlorophyta</taxon>
        <taxon>Mamiellophyceae</taxon>
        <taxon>Mamiellales</taxon>
        <taxon>Mamiellaceae</taxon>
        <taxon>Micromonas</taxon>
    </lineage>
</organism>
<dbReference type="InterPro" id="IPR011990">
    <property type="entry name" value="TPR-like_helical_dom_sf"/>
</dbReference>
<dbReference type="InterPro" id="IPR006597">
    <property type="entry name" value="Sel1-like"/>
</dbReference>
<dbReference type="SUPFAM" id="SSF81901">
    <property type="entry name" value="HCP-like"/>
    <property type="match status" value="2"/>
</dbReference>
<accession>A0A7S0GPZ9</accession>
<feature type="compositionally biased region" description="Low complexity" evidence="2">
    <location>
        <begin position="17"/>
        <end position="26"/>
    </location>
</feature>
<feature type="region of interest" description="Disordered" evidence="2">
    <location>
        <begin position="58"/>
        <end position="135"/>
    </location>
</feature>
<feature type="region of interest" description="Disordered" evidence="2">
    <location>
        <begin position="551"/>
        <end position="586"/>
    </location>
</feature>
<dbReference type="SMART" id="SM00671">
    <property type="entry name" value="SEL1"/>
    <property type="match status" value="5"/>
</dbReference>
<feature type="compositionally biased region" description="Low complexity" evidence="2">
    <location>
        <begin position="659"/>
        <end position="668"/>
    </location>
</feature>
<dbReference type="Pfam" id="PF08238">
    <property type="entry name" value="Sel1"/>
    <property type="match status" value="4"/>
</dbReference>
<dbReference type="AlphaFoldDB" id="A0A7S0GPZ9"/>
<feature type="region of interest" description="Disordered" evidence="2">
    <location>
        <begin position="1"/>
        <end position="30"/>
    </location>
</feature>
<proteinExistence type="inferred from homology"/>
<dbReference type="Gene3D" id="1.25.40.10">
    <property type="entry name" value="Tetratricopeptide repeat domain"/>
    <property type="match status" value="2"/>
</dbReference>
<evidence type="ECO:0000256" key="2">
    <source>
        <dbReference type="SAM" id="MobiDB-lite"/>
    </source>
</evidence>
<gene>
    <name evidence="3" type="ORF">MSP1401_LOCUS2468</name>
</gene>
<feature type="region of interest" description="Disordered" evidence="2">
    <location>
        <begin position="620"/>
        <end position="679"/>
    </location>
</feature>
<evidence type="ECO:0008006" key="4">
    <source>
        <dbReference type="Google" id="ProtNLM"/>
    </source>
</evidence>
<dbReference type="PANTHER" id="PTHR11102">
    <property type="entry name" value="SEL-1-LIKE PROTEIN"/>
    <property type="match status" value="1"/>
</dbReference>
<comment type="similarity">
    <text evidence="1">Belongs to the sel-1 family.</text>
</comment>
<protein>
    <recommendedName>
        <fullName evidence="4">Sel1 repeat protein</fullName>
    </recommendedName>
</protein>
<feature type="compositionally biased region" description="Low complexity" evidence="2">
    <location>
        <begin position="628"/>
        <end position="650"/>
    </location>
</feature>
<reference evidence="3" key="1">
    <citation type="submission" date="2021-01" db="EMBL/GenBank/DDBJ databases">
        <authorList>
            <person name="Corre E."/>
            <person name="Pelletier E."/>
            <person name="Niang G."/>
            <person name="Scheremetjew M."/>
            <person name="Finn R."/>
            <person name="Kale V."/>
            <person name="Holt S."/>
            <person name="Cochrane G."/>
            <person name="Meng A."/>
            <person name="Brown T."/>
            <person name="Cohen L."/>
        </authorList>
    </citation>
    <scope>NUCLEOTIDE SEQUENCE</scope>
    <source>
        <strain evidence="3">CCAC1681</strain>
    </source>
</reference>
<dbReference type="PANTHER" id="PTHR11102:SF160">
    <property type="entry name" value="ERAD-ASSOCIATED E3 UBIQUITIN-PROTEIN LIGASE COMPONENT HRD3"/>
    <property type="match status" value="1"/>
</dbReference>
<feature type="compositionally biased region" description="Polar residues" evidence="2">
    <location>
        <begin position="551"/>
        <end position="560"/>
    </location>
</feature>
<evidence type="ECO:0000313" key="3">
    <source>
        <dbReference type="EMBL" id="CAD8433304.1"/>
    </source>
</evidence>
<feature type="compositionally biased region" description="Polar residues" evidence="2">
    <location>
        <begin position="575"/>
        <end position="586"/>
    </location>
</feature>
<name>A0A7S0GPZ9_MICPS</name>
<evidence type="ECO:0000256" key="1">
    <source>
        <dbReference type="ARBA" id="ARBA00038101"/>
    </source>
</evidence>
<feature type="compositionally biased region" description="Low complexity" evidence="2">
    <location>
        <begin position="70"/>
        <end position="85"/>
    </location>
</feature>